<dbReference type="Gene3D" id="1.10.12.10">
    <property type="entry name" value="Lyase 2-enoyl-coa Hydratase, Chain A, domain 2"/>
    <property type="match status" value="1"/>
</dbReference>
<name>A0A0F7TMU6_PENBI</name>
<dbReference type="CDD" id="cd06558">
    <property type="entry name" value="crotonase-like"/>
    <property type="match status" value="1"/>
</dbReference>
<dbReference type="AlphaFoldDB" id="A0A0F7TMU6"/>
<dbReference type="STRING" id="104259.A0A0F7TMU6"/>
<comment type="similarity">
    <text evidence="1">Belongs to the enoyl-CoA hydratase/isomerase family.</text>
</comment>
<dbReference type="InterPro" id="IPR001753">
    <property type="entry name" value="Enoyl-CoA_hydra/iso"/>
</dbReference>
<dbReference type="EMBL" id="CDHK01000002">
    <property type="protein sequence ID" value="CEJ56750.1"/>
    <property type="molecule type" value="Genomic_DNA"/>
</dbReference>
<dbReference type="Proteomes" id="UP000042958">
    <property type="component" value="Unassembled WGS sequence"/>
</dbReference>
<dbReference type="InterPro" id="IPR051053">
    <property type="entry name" value="ECH/Chromodomain_protein"/>
</dbReference>
<evidence type="ECO:0008006" key="5">
    <source>
        <dbReference type="Google" id="ProtNLM"/>
    </source>
</evidence>
<sequence length="313" mass="34277">MIFDPAPIELPASYETVPTTGHVKVSHHPAGAPSVTPVIVVTLNRPANHNAFTSHMVHDFEKFFPMFDVDERVKVIVLTGAGKIFCAGADLDIGFSSNRERPADHRDGGGRVVLAIHRCRKPTIAAMQGSAVGVGMTMTLPAVIRIAYEKGKYGFVFGRRGIIMESCSSYFLPRLIGFSNASYLVSTGGVFPPTSKHFGDLFNEILPDPSQVLPRALELATEMSENVSPTSQYLNRALMWRNPGTAEEAHLVESAVICHTFGSEDQKEGVKAFFEKRKPSFRANLDDNPPVNVPWWSEVDTGRNPKAKAPSKL</sequence>
<dbReference type="PANTHER" id="PTHR43684:SF4">
    <property type="entry name" value="ENOYL-COA HYDRATASE_ISOMERASE FAMILY PROTEIN (AFU_ORTHOLOGUE AFUA_1G01890)"/>
    <property type="match status" value="1"/>
</dbReference>
<dbReference type="PANTHER" id="PTHR43684">
    <property type="match status" value="1"/>
</dbReference>
<evidence type="ECO:0000313" key="4">
    <source>
        <dbReference type="Proteomes" id="UP000042958"/>
    </source>
</evidence>
<feature type="region of interest" description="Disordered" evidence="2">
    <location>
        <begin position="292"/>
        <end position="313"/>
    </location>
</feature>
<dbReference type="OrthoDB" id="2018133at2759"/>
<evidence type="ECO:0000256" key="2">
    <source>
        <dbReference type="SAM" id="MobiDB-lite"/>
    </source>
</evidence>
<dbReference type="InterPro" id="IPR014748">
    <property type="entry name" value="Enoyl-CoA_hydra_C"/>
</dbReference>
<dbReference type="Pfam" id="PF00378">
    <property type="entry name" value="ECH_1"/>
    <property type="match status" value="1"/>
</dbReference>
<dbReference type="Gene3D" id="3.90.226.10">
    <property type="entry name" value="2-enoyl-CoA Hydratase, Chain A, domain 1"/>
    <property type="match status" value="1"/>
</dbReference>
<protein>
    <recommendedName>
        <fullName evidence="5">Enoyl-CoA hydratase/isomerase family protein</fullName>
    </recommendedName>
</protein>
<reference evidence="4" key="1">
    <citation type="journal article" date="2015" name="Genome Announc.">
        <title>Draft genome sequence of the fungus Penicillium brasilianum MG11.</title>
        <authorList>
            <person name="Horn F."/>
            <person name="Linde J."/>
            <person name="Mattern D.J."/>
            <person name="Walther G."/>
            <person name="Guthke R."/>
            <person name="Brakhage A.A."/>
            <person name="Valiante V."/>
        </authorList>
    </citation>
    <scope>NUCLEOTIDE SEQUENCE [LARGE SCALE GENOMIC DNA]</scope>
    <source>
        <strain evidence="4">MG11</strain>
    </source>
</reference>
<keyword evidence="4" id="KW-1185">Reference proteome</keyword>
<organism evidence="3 4">
    <name type="scientific">Penicillium brasilianum</name>
    <dbReference type="NCBI Taxonomy" id="104259"/>
    <lineage>
        <taxon>Eukaryota</taxon>
        <taxon>Fungi</taxon>
        <taxon>Dikarya</taxon>
        <taxon>Ascomycota</taxon>
        <taxon>Pezizomycotina</taxon>
        <taxon>Eurotiomycetes</taxon>
        <taxon>Eurotiomycetidae</taxon>
        <taxon>Eurotiales</taxon>
        <taxon>Aspergillaceae</taxon>
        <taxon>Penicillium</taxon>
    </lineage>
</organism>
<proteinExistence type="inferred from homology"/>
<accession>A0A0F7TMU6</accession>
<evidence type="ECO:0000313" key="3">
    <source>
        <dbReference type="EMBL" id="CEJ56750.1"/>
    </source>
</evidence>
<evidence type="ECO:0000256" key="1">
    <source>
        <dbReference type="ARBA" id="ARBA00005254"/>
    </source>
</evidence>
<dbReference type="SUPFAM" id="SSF52096">
    <property type="entry name" value="ClpP/crotonase"/>
    <property type="match status" value="1"/>
</dbReference>
<dbReference type="InterPro" id="IPR029045">
    <property type="entry name" value="ClpP/crotonase-like_dom_sf"/>
</dbReference>
<gene>
    <name evidence="3" type="ORF">PMG11_02948</name>
</gene>